<dbReference type="Gene3D" id="3.30.240.20">
    <property type="entry name" value="bsu07140 like domains"/>
    <property type="match status" value="2"/>
</dbReference>
<dbReference type="Pfam" id="PF04239">
    <property type="entry name" value="DUF421"/>
    <property type="match status" value="1"/>
</dbReference>
<evidence type="ECO:0000256" key="6">
    <source>
        <dbReference type="ARBA" id="ARBA00023136"/>
    </source>
</evidence>
<evidence type="ECO:0000313" key="9">
    <source>
        <dbReference type="EMBL" id="MFE8702026.1"/>
    </source>
</evidence>
<dbReference type="InterPro" id="IPR012452">
    <property type="entry name" value="DUF1657"/>
</dbReference>
<feature type="transmembrane region" description="Helical" evidence="7">
    <location>
        <begin position="7"/>
        <end position="26"/>
    </location>
</feature>
<keyword evidence="4 7" id="KW-0812">Transmembrane</keyword>
<reference evidence="9 10" key="1">
    <citation type="submission" date="2024-08" db="EMBL/GenBank/DDBJ databases">
        <title>Two novel Cytobacillus novel species.</title>
        <authorList>
            <person name="Liu G."/>
        </authorList>
    </citation>
    <scope>NUCLEOTIDE SEQUENCE [LARGE SCALE GENOMIC DNA]</scope>
    <source>
        <strain evidence="9 10">FJAT-54145</strain>
    </source>
</reference>
<accession>A0ABW6KCX0</accession>
<evidence type="ECO:0000259" key="8">
    <source>
        <dbReference type="Pfam" id="PF04239"/>
    </source>
</evidence>
<keyword evidence="5 7" id="KW-1133">Transmembrane helix</keyword>
<evidence type="ECO:0000256" key="1">
    <source>
        <dbReference type="ARBA" id="ARBA00004651"/>
    </source>
</evidence>
<feature type="transmembrane region" description="Helical" evidence="7">
    <location>
        <begin position="59"/>
        <end position="79"/>
    </location>
</feature>
<dbReference type="Pfam" id="PF07870">
    <property type="entry name" value="DUF1657"/>
    <property type="match status" value="1"/>
</dbReference>
<keyword evidence="6 7" id="KW-0472">Membrane</keyword>
<dbReference type="RefSeq" id="WP_389361995.1">
    <property type="nucleotide sequence ID" value="NZ_JBIACK010000008.1"/>
</dbReference>
<sequence length="286" mass="32128">MPGWVDVVLRSFLFIIVLFFLTKMLGKKQIAQLSFFEYVAGITIGTIAGEVVTGLESNILYGLIGVSIFAGVTVLTDILSLKNKRFREFIEGKSTIVIKDGKILEENLQKERYSVEELTSLLRQKNIFKTADVEFALLEPRGDISVFLKRESQPLTPKDVQLNMPNEKAPISVIMDGKILNDALNATGQTSKWLDMELDKLGVSIDNVYLAQIDSYGELTIDVYDDMLKVPSPQERPLLMAMLKKCQADLEVFALSTENQSAKNMYNKNADKMNDVIKKLSPYLTN</sequence>
<keyword evidence="10" id="KW-1185">Reference proteome</keyword>
<proteinExistence type="inferred from homology"/>
<dbReference type="InterPro" id="IPR007353">
    <property type="entry name" value="DUF421"/>
</dbReference>
<organism evidence="9 10">
    <name type="scientific">Cytobacillus spartinae</name>
    <dbReference type="NCBI Taxonomy" id="3299023"/>
    <lineage>
        <taxon>Bacteria</taxon>
        <taxon>Bacillati</taxon>
        <taxon>Bacillota</taxon>
        <taxon>Bacilli</taxon>
        <taxon>Bacillales</taxon>
        <taxon>Bacillaceae</taxon>
        <taxon>Cytobacillus</taxon>
    </lineage>
</organism>
<evidence type="ECO:0000256" key="5">
    <source>
        <dbReference type="ARBA" id="ARBA00022989"/>
    </source>
</evidence>
<feature type="domain" description="YetF C-terminal" evidence="8">
    <location>
        <begin position="82"/>
        <end position="213"/>
    </location>
</feature>
<dbReference type="Proteomes" id="UP001601059">
    <property type="component" value="Unassembled WGS sequence"/>
</dbReference>
<feature type="transmembrane region" description="Helical" evidence="7">
    <location>
        <begin position="33"/>
        <end position="53"/>
    </location>
</feature>
<evidence type="ECO:0000313" key="10">
    <source>
        <dbReference type="Proteomes" id="UP001601059"/>
    </source>
</evidence>
<comment type="subcellular location">
    <subcellularLocation>
        <location evidence="1">Cell membrane</location>
        <topology evidence="1">Multi-pass membrane protein</topology>
    </subcellularLocation>
</comment>
<dbReference type="PANTHER" id="PTHR34582">
    <property type="entry name" value="UPF0702 TRANSMEMBRANE PROTEIN YCAP"/>
    <property type="match status" value="1"/>
</dbReference>
<name>A0ABW6KCX0_9BACI</name>
<comment type="similarity">
    <text evidence="2">Belongs to the UPF0702 family.</text>
</comment>
<evidence type="ECO:0000256" key="7">
    <source>
        <dbReference type="SAM" id="Phobius"/>
    </source>
</evidence>
<gene>
    <name evidence="9" type="ORF">ACFYKX_15625</name>
</gene>
<dbReference type="InterPro" id="IPR023090">
    <property type="entry name" value="UPF0702_alpha/beta_dom_sf"/>
</dbReference>
<evidence type="ECO:0000256" key="4">
    <source>
        <dbReference type="ARBA" id="ARBA00022692"/>
    </source>
</evidence>
<dbReference type="EMBL" id="JBIACK010000008">
    <property type="protein sequence ID" value="MFE8702026.1"/>
    <property type="molecule type" value="Genomic_DNA"/>
</dbReference>
<protein>
    <submittedName>
        <fullName evidence="9">DUF421 domain-containing protein</fullName>
    </submittedName>
</protein>
<keyword evidence="3" id="KW-1003">Cell membrane</keyword>
<evidence type="ECO:0000256" key="3">
    <source>
        <dbReference type="ARBA" id="ARBA00022475"/>
    </source>
</evidence>
<comment type="caution">
    <text evidence="9">The sequence shown here is derived from an EMBL/GenBank/DDBJ whole genome shotgun (WGS) entry which is preliminary data.</text>
</comment>
<evidence type="ECO:0000256" key="2">
    <source>
        <dbReference type="ARBA" id="ARBA00006448"/>
    </source>
</evidence>
<dbReference type="PANTHER" id="PTHR34582:SF7">
    <property type="entry name" value="UPF0702 TRANSMEMBRANE PROTEIN YDFS"/>
    <property type="match status" value="1"/>
</dbReference>